<evidence type="ECO:0000256" key="1">
    <source>
        <dbReference type="ARBA" id="ARBA00009227"/>
    </source>
</evidence>
<dbReference type="GO" id="GO:0046872">
    <property type="term" value="F:metal ion binding"/>
    <property type="evidence" value="ECO:0007669"/>
    <property type="project" value="UniProtKB-KW"/>
</dbReference>
<dbReference type="AlphaFoldDB" id="A0A6A6YWA8"/>
<feature type="binding site" evidence="6">
    <location>
        <position position="313"/>
    </location>
    <ligand>
        <name>Mn(2+)</name>
        <dbReference type="ChEBI" id="CHEBI:29035"/>
        <label>1</label>
    </ligand>
</feature>
<comment type="catalytic activity">
    <reaction evidence="4">
        <text>agmatine + H2O = urea + putrescine</text>
        <dbReference type="Rhea" id="RHEA:13929"/>
        <dbReference type="ChEBI" id="CHEBI:15377"/>
        <dbReference type="ChEBI" id="CHEBI:16199"/>
        <dbReference type="ChEBI" id="CHEBI:58145"/>
        <dbReference type="ChEBI" id="CHEBI:326268"/>
        <dbReference type="EC" id="3.5.3.11"/>
    </reaction>
</comment>
<feature type="binding site" evidence="6">
    <location>
        <position position="311"/>
    </location>
    <ligand>
        <name>Mn(2+)</name>
        <dbReference type="ChEBI" id="CHEBI:29035"/>
        <label>1</label>
    </ligand>
</feature>
<protein>
    <recommendedName>
        <fullName evidence="5">agmatinase</fullName>
        <ecNumber evidence="5">3.5.3.11</ecNumber>
    </recommendedName>
</protein>
<dbReference type="PRINTS" id="PR00116">
    <property type="entry name" value="ARGINASE"/>
</dbReference>
<evidence type="ECO:0000313" key="11">
    <source>
        <dbReference type="RefSeq" id="XP_033580210.1"/>
    </source>
</evidence>
<dbReference type="PANTHER" id="PTHR11358:SF26">
    <property type="entry name" value="GUANIDINO ACID HYDROLASE, MITOCHONDRIAL"/>
    <property type="match status" value="1"/>
</dbReference>
<reference evidence="11" key="3">
    <citation type="submission" date="2025-04" db="UniProtKB">
        <authorList>
            <consortium name="RefSeq"/>
        </authorList>
    </citation>
    <scope>IDENTIFICATION</scope>
    <source>
        <strain evidence="11">CBS 304.34</strain>
    </source>
</reference>
<keyword evidence="3 7" id="KW-0378">Hydrolase</keyword>
<dbReference type="PROSITE" id="PS01053">
    <property type="entry name" value="ARGINASE_1"/>
    <property type="match status" value="1"/>
</dbReference>
<keyword evidence="10" id="KW-1185">Reference proteome</keyword>
<dbReference type="PROSITE" id="PS51409">
    <property type="entry name" value="ARGINASE_2"/>
    <property type="match status" value="1"/>
</dbReference>
<dbReference type="GO" id="GO:0033389">
    <property type="term" value="P:putrescine biosynthetic process from arginine, via agmatine"/>
    <property type="evidence" value="ECO:0007669"/>
    <property type="project" value="TreeGrafter"/>
</dbReference>
<comment type="similarity">
    <text evidence="1">Belongs to the arginase family. Agmatinase subfamily.</text>
</comment>
<dbReference type="OrthoDB" id="288726at2759"/>
<comment type="cofactor">
    <cofactor evidence="6">
        <name>Mn(2+)</name>
        <dbReference type="ChEBI" id="CHEBI:29035"/>
    </cofactor>
    <text evidence="6">Binds 2 manganese ions per subunit.</text>
</comment>
<accession>A0A6A6YWA8</accession>
<evidence type="ECO:0000256" key="4">
    <source>
        <dbReference type="ARBA" id="ARBA00050304"/>
    </source>
</evidence>
<evidence type="ECO:0000256" key="6">
    <source>
        <dbReference type="PIRSR" id="PIRSR036979-1"/>
    </source>
</evidence>
<gene>
    <name evidence="9 11" type="ORF">BDZ99DRAFT_486545</name>
</gene>
<dbReference type="Pfam" id="PF00491">
    <property type="entry name" value="Arginase"/>
    <property type="match status" value="1"/>
</dbReference>
<organism evidence="9">
    <name type="scientific">Mytilinidion resinicola</name>
    <dbReference type="NCBI Taxonomy" id="574789"/>
    <lineage>
        <taxon>Eukaryota</taxon>
        <taxon>Fungi</taxon>
        <taxon>Dikarya</taxon>
        <taxon>Ascomycota</taxon>
        <taxon>Pezizomycotina</taxon>
        <taxon>Dothideomycetes</taxon>
        <taxon>Pleosporomycetidae</taxon>
        <taxon>Mytilinidiales</taxon>
        <taxon>Mytilinidiaceae</taxon>
        <taxon>Mytilinidion</taxon>
    </lineage>
</organism>
<feature type="binding site" evidence="6">
    <location>
        <position position="180"/>
    </location>
    <ligand>
        <name>Mn(2+)</name>
        <dbReference type="ChEBI" id="CHEBI:29035"/>
        <label>1</label>
    </ligand>
</feature>
<keyword evidence="6" id="KW-0464">Manganese</keyword>
<dbReference type="FunFam" id="3.40.800.10:FF:000006">
    <property type="entry name" value="Agmatinase 1"/>
    <property type="match status" value="1"/>
</dbReference>
<dbReference type="SUPFAM" id="SSF52768">
    <property type="entry name" value="Arginase/deacetylase"/>
    <property type="match status" value="1"/>
</dbReference>
<evidence type="ECO:0000256" key="3">
    <source>
        <dbReference type="ARBA" id="ARBA00022801"/>
    </source>
</evidence>
<feature type="binding site" evidence="6">
    <location>
        <position position="208"/>
    </location>
    <ligand>
        <name>Mn(2+)</name>
        <dbReference type="ChEBI" id="CHEBI:29035"/>
        <label>1</label>
    </ligand>
</feature>
<dbReference type="GO" id="GO:0008783">
    <property type="term" value="F:agmatinase activity"/>
    <property type="evidence" value="ECO:0007669"/>
    <property type="project" value="UniProtKB-EC"/>
</dbReference>
<feature type="binding site" evidence="6">
    <location>
        <position position="204"/>
    </location>
    <ligand>
        <name>Mn(2+)</name>
        <dbReference type="ChEBI" id="CHEBI:29035"/>
        <label>1</label>
    </ligand>
</feature>
<name>A0A6A6YWA8_9PEZI</name>
<proteinExistence type="inferred from homology"/>
<reference evidence="9 11" key="1">
    <citation type="journal article" date="2020" name="Stud. Mycol.">
        <title>101 Dothideomycetes genomes: a test case for predicting lifestyles and emergence of pathogens.</title>
        <authorList>
            <person name="Haridas S."/>
            <person name="Albert R."/>
            <person name="Binder M."/>
            <person name="Bloem J."/>
            <person name="Labutti K."/>
            <person name="Salamov A."/>
            <person name="Andreopoulos B."/>
            <person name="Baker S."/>
            <person name="Barry K."/>
            <person name="Bills G."/>
            <person name="Bluhm B."/>
            <person name="Cannon C."/>
            <person name="Castanera R."/>
            <person name="Culley D."/>
            <person name="Daum C."/>
            <person name="Ezra D."/>
            <person name="Gonzalez J."/>
            <person name="Henrissat B."/>
            <person name="Kuo A."/>
            <person name="Liang C."/>
            <person name="Lipzen A."/>
            <person name="Lutzoni F."/>
            <person name="Magnuson J."/>
            <person name="Mondo S."/>
            <person name="Nolan M."/>
            <person name="Ohm R."/>
            <person name="Pangilinan J."/>
            <person name="Park H.-J."/>
            <person name="Ramirez L."/>
            <person name="Alfaro M."/>
            <person name="Sun H."/>
            <person name="Tritt A."/>
            <person name="Yoshinaga Y."/>
            <person name="Zwiers L.-H."/>
            <person name="Turgeon B."/>
            <person name="Goodwin S."/>
            <person name="Spatafora J."/>
            <person name="Crous P."/>
            <person name="Grigoriev I."/>
        </authorList>
    </citation>
    <scope>NUCLEOTIDE SEQUENCE</scope>
    <source>
        <strain evidence="9 11">CBS 304.34</strain>
    </source>
</reference>
<dbReference type="RefSeq" id="XP_033580210.1">
    <property type="nucleotide sequence ID" value="XM_033722784.1"/>
</dbReference>
<dbReference type="CDD" id="cd11592">
    <property type="entry name" value="Agmatinase_PAH"/>
    <property type="match status" value="1"/>
</dbReference>
<evidence type="ECO:0000256" key="2">
    <source>
        <dbReference type="ARBA" id="ARBA00022723"/>
    </source>
</evidence>
<keyword evidence="8" id="KW-0732">Signal</keyword>
<dbReference type="InterPro" id="IPR023696">
    <property type="entry name" value="Ureohydrolase_dom_sf"/>
</dbReference>
<feature type="signal peptide" evidence="8">
    <location>
        <begin position="1"/>
        <end position="18"/>
    </location>
</feature>
<dbReference type="PIRSF" id="PIRSF036979">
    <property type="entry name" value="Arginase"/>
    <property type="match status" value="1"/>
</dbReference>
<dbReference type="Proteomes" id="UP000504636">
    <property type="component" value="Unplaced"/>
</dbReference>
<dbReference type="Gene3D" id="3.40.800.10">
    <property type="entry name" value="Ureohydrolase domain"/>
    <property type="match status" value="1"/>
</dbReference>
<reference evidence="11" key="2">
    <citation type="submission" date="2020-04" db="EMBL/GenBank/DDBJ databases">
        <authorList>
            <consortium name="NCBI Genome Project"/>
        </authorList>
    </citation>
    <scope>NUCLEOTIDE SEQUENCE</scope>
    <source>
        <strain evidence="11">CBS 304.34</strain>
    </source>
</reference>
<dbReference type="EMBL" id="MU003696">
    <property type="protein sequence ID" value="KAF2813246.1"/>
    <property type="molecule type" value="Genomic_DNA"/>
</dbReference>
<dbReference type="GeneID" id="54463677"/>
<feature type="chain" id="PRO_5044629379" description="agmatinase" evidence="8">
    <location>
        <begin position="19"/>
        <end position="406"/>
    </location>
</feature>
<dbReference type="InterPro" id="IPR020855">
    <property type="entry name" value="Ureohydrolase_Mn_BS"/>
</dbReference>
<dbReference type="EC" id="3.5.3.11" evidence="5"/>
<evidence type="ECO:0000256" key="5">
    <source>
        <dbReference type="ARBA" id="ARBA00066392"/>
    </source>
</evidence>
<dbReference type="GO" id="GO:0019627">
    <property type="term" value="P:urea metabolic process"/>
    <property type="evidence" value="ECO:0007669"/>
    <property type="project" value="UniProtKB-ARBA"/>
</dbReference>
<dbReference type="InterPro" id="IPR006035">
    <property type="entry name" value="Ureohydrolase"/>
</dbReference>
<evidence type="ECO:0000313" key="9">
    <source>
        <dbReference type="EMBL" id="KAF2813246.1"/>
    </source>
</evidence>
<sequence length="406" mass="44543">MRLILSILAFSLPCTIIAHSTHRREHQETFSKDRLEELQKKWDTDWGFSGISTFAHLPYTRCLSHPETSFDIGIIGAPFDTAVSYRPGARFGPRAIRAGSSRQTSFRGFNPRAGLNPYTSWARIIDCGDIPVTPFDNALALRQMSEAFIELSERPPTPESLDSSSTYQHKPKLLTLGGDHSIALPALRALKKIYNQPIAVVHFDAHLDTWHPAKYPSAWIDPDDESTPSFFNHGSMFWIAATEGLIANSSSVHAGLRTRLSGDDEADYTDDSQQGWVRITTDDIDDIGVKGVISKILDSVGTEVPVYLSIDIDVIDPGLAPGTGTPEPGGWTTRELIRILRGIESLNVIGADIVEVSPAYDGGTEATAMAAAQIGFEILTSIVRRGLMDQAKISEVGDEKRPKDEL</sequence>
<evidence type="ECO:0000313" key="10">
    <source>
        <dbReference type="Proteomes" id="UP000504636"/>
    </source>
</evidence>
<evidence type="ECO:0000256" key="7">
    <source>
        <dbReference type="RuleBase" id="RU003684"/>
    </source>
</evidence>
<keyword evidence="2 6" id="KW-0479">Metal-binding</keyword>
<evidence type="ECO:0000256" key="8">
    <source>
        <dbReference type="SAM" id="SignalP"/>
    </source>
</evidence>
<feature type="binding site" evidence="6">
    <location>
        <position position="206"/>
    </location>
    <ligand>
        <name>Mn(2+)</name>
        <dbReference type="ChEBI" id="CHEBI:29035"/>
        <label>1</label>
    </ligand>
</feature>
<dbReference type="PANTHER" id="PTHR11358">
    <property type="entry name" value="ARGINASE/AGMATINASE"/>
    <property type="match status" value="1"/>
</dbReference>